<evidence type="ECO:0000313" key="1">
    <source>
        <dbReference type="EMBL" id="CAI0424603.1"/>
    </source>
</evidence>
<gene>
    <name evidence="1" type="ORF">LITE_LOCUS20027</name>
</gene>
<dbReference type="Proteomes" id="UP001154282">
    <property type="component" value="Unassembled WGS sequence"/>
</dbReference>
<comment type="caution">
    <text evidence="1">The sequence shown here is derived from an EMBL/GenBank/DDBJ whole genome shotgun (WGS) entry which is preliminary data.</text>
</comment>
<keyword evidence="2" id="KW-1185">Reference proteome</keyword>
<protein>
    <submittedName>
        <fullName evidence="1">Uncharacterized protein</fullName>
    </submittedName>
</protein>
<reference evidence="1" key="1">
    <citation type="submission" date="2022-08" db="EMBL/GenBank/DDBJ databases">
        <authorList>
            <person name="Gutierrez-Valencia J."/>
        </authorList>
    </citation>
    <scope>NUCLEOTIDE SEQUENCE</scope>
</reference>
<name>A0AAV0KUR3_9ROSI</name>
<dbReference type="AlphaFoldDB" id="A0AAV0KUR3"/>
<proteinExistence type="predicted"/>
<accession>A0AAV0KUR3</accession>
<evidence type="ECO:0000313" key="2">
    <source>
        <dbReference type="Proteomes" id="UP001154282"/>
    </source>
</evidence>
<sequence length="141" mass="16898">MALLNRLRRQILDKHRRFRFLLVLLRKRPPWVQRCFIPARTPNPPKPTWLSFSLQRQTRHDGHHLHSRVHVSQPINRPLAGLKIRPRRDNRCNRHRNLAGKSKFQRPRNDVHLQAPIQVERDLPGGTRLQLFPMQLQAYWG</sequence>
<dbReference type="EMBL" id="CAMGYJ010000005">
    <property type="protein sequence ID" value="CAI0424603.1"/>
    <property type="molecule type" value="Genomic_DNA"/>
</dbReference>
<organism evidence="1 2">
    <name type="scientific">Linum tenue</name>
    <dbReference type="NCBI Taxonomy" id="586396"/>
    <lineage>
        <taxon>Eukaryota</taxon>
        <taxon>Viridiplantae</taxon>
        <taxon>Streptophyta</taxon>
        <taxon>Embryophyta</taxon>
        <taxon>Tracheophyta</taxon>
        <taxon>Spermatophyta</taxon>
        <taxon>Magnoliopsida</taxon>
        <taxon>eudicotyledons</taxon>
        <taxon>Gunneridae</taxon>
        <taxon>Pentapetalae</taxon>
        <taxon>rosids</taxon>
        <taxon>fabids</taxon>
        <taxon>Malpighiales</taxon>
        <taxon>Linaceae</taxon>
        <taxon>Linum</taxon>
    </lineage>
</organism>